<feature type="compositionally biased region" description="Polar residues" evidence="1">
    <location>
        <begin position="1"/>
        <end position="16"/>
    </location>
</feature>
<feature type="compositionally biased region" description="Basic and acidic residues" evidence="1">
    <location>
        <begin position="35"/>
        <end position="52"/>
    </location>
</feature>
<gene>
    <name evidence="2" type="ORF">GCM10023321_85380</name>
</gene>
<keyword evidence="3" id="KW-1185">Reference proteome</keyword>
<protein>
    <submittedName>
        <fullName evidence="2">Uncharacterized protein</fullName>
    </submittedName>
</protein>
<dbReference type="EMBL" id="BAABJP010000068">
    <property type="protein sequence ID" value="GAA5176592.1"/>
    <property type="molecule type" value="Genomic_DNA"/>
</dbReference>
<name>A0ABP9RFV9_9PSEU</name>
<dbReference type="RefSeq" id="WP_185065835.1">
    <property type="nucleotide sequence ID" value="NZ_BAABJP010000068.1"/>
</dbReference>
<proteinExistence type="predicted"/>
<evidence type="ECO:0000256" key="1">
    <source>
        <dbReference type="SAM" id="MobiDB-lite"/>
    </source>
</evidence>
<evidence type="ECO:0000313" key="2">
    <source>
        <dbReference type="EMBL" id="GAA5176592.1"/>
    </source>
</evidence>
<comment type="caution">
    <text evidence="2">The sequence shown here is derived from an EMBL/GenBank/DDBJ whole genome shotgun (WGS) entry which is preliminary data.</text>
</comment>
<evidence type="ECO:0000313" key="3">
    <source>
        <dbReference type="Proteomes" id="UP001428817"/>
    </source>
</evidence>
<organism evidence="2 3">
    <name type="scientific">Pseudonocardia eucalypti</name>
    <dbReference type="NCBI Taxonomy" id="648755"/>
    <lineage>
        <taxon>Bacteria</taxon>
        <taxon>Bacillati</taxon>
        <taxon>Actinomycetota</taxon>
        <taxon>Actinomycetes</taxon>
        <taxon>Pseudonocardiales</taxon>
        <taxon>Pseudonocardiaceae</taxon>
        <taxon>Pseudonocardia</taxon>
    </lineage>
</organism>
<feature type="region of interest" description="Disordered" evidence="1">
    <location>
        <begin position="1"/>
        <end position="52"/>
    </location>
</feature>
<dbReference type="Proteomes" id="UP001428817">
    <property type="component" value="Unassembled WGS sequence"/>
</dbReference>
<accession>A0ABP9RFV9</accession>
<sequence>MTTTSQPESAQPTKTVVTVAGLEDEPSSTGTDQPDLFRYDPEYGHADQPETD</sequence>
<reference evidence="3" key="1">
    <citation type="journal article" date="2019" name="Int. J. Syst. Evol. Microbiol.">
        <title>The Global Catalogue of Microorganisms (GCM) 10K type strain sequencing project: providing services to taxonomists for standard genome sequencing and annotation.</title>
        <authorList>
            <consortium name="The Broad Institute Genomics Platform"/>
            <consortium name="The Broad Institute Genome Sequencing Center for Infectious Disease"/>
            <person name="Wu L."/>
            <person name="Ma J."/>
        </authorList>
    </citation>
    <scope>NUCLEOTIDE SEQUENCE [LARGE SCALE GENOMIC DNA]</scope>
    <source>
        <strain evidence="3">JCM 18303</strain>
    </source>
</reference>